<reference evidence="1" key="2">
    <citation type="journal article" date="2021" name="PeerJ">
        <title>Extensive microbial diversity within the chicken gut microbiome revealed by metagenomics and culture.</title>
        <authorList>
            <person name="Gilroy R."/>
            <person name="Ravi A."/>
            <person name="Getino M."/>
            <person name="Pursley I."/>
            <person name="Horton D.L."/>
            <person name="Alikhan N.F."/>
            <person name="Baker D."/>
            <person name="Gharbi K."/>
            <person name="Hall N."/>
            <person name="Watson M."/>
            <person name="Adriaenssens E.M."/>
            <person name="Foster-Nyarko E."/>
            <person name="Jarju S."/>
            <person name="Secka A."/>
            <person name="Antonio M."/>
            <person name="Oren A."/>
            <person name="Chaudhuri R.R."/>
            <person name="La Ragione R."/>
            <person name="Hildebrand F."/>
            <person name="Pallen M.J."/>
        </authorList>
    </citation>
    <scope>NUCLEOTIDE SEQUENCE</scope>
    <source>
        <strain evidence="1">CHK195-26880</strain>
    </source>
</reference>
<organism evidence="1 2">
    <name type="scientific">Candidatus Onthousia faecipullorum</name>
    <dbReference type="NCBI Taxonomy" id="2840887"/>
    <lineage>
        <taxon>Bacteria</taxon>
        <taxon>Bacillati</taxon>
        <taxon>Bacillota</taxon>
        <taxon>Bacilli</taxon>
        <taxon>Candidatus Onthousia</taxon>
    </lineage>
</organism>
<dbReference type="EMBL" id="DVKQ01000002">
    <property type="protein sequence ID" value="HIT36911.1"/>
    <property type="molecule type" value="Genomic_DNA"/>
</dbReference>
<dbReference type="AlphaFoldDB" id="A0A9D1KB81"/>
<name>A0A9D1KB81_9FIRM</name>
<gene>
    <name evidence="1" type="ORF">IAB59_00300</name>
</gene>
<comment type="caution">
    <text evidence="1">The sequence shown here is derived from an EMBL/GenBank/DDBJ whole genome shotgun (WGS) entry which is preliminary data.</text>
</comment>
<reference evidence="1" key="1">
    <citation type="submission" date="2020-10" db="EMBL/GenBank/DDBJ databases">
        <authorList>
            <person name="Gilroy R."/>
        </authorList>
    </citation>
    <scope>NUCLEOTIDE SEQUENCE</scope>
    <source>
        <strain evidence="1">CHK195-26880</strain>
    </source>
</reference>
<evidence type="ECO:0000313" key="1">
    <source>
        <dbReference type="EMBL" id="HIT36911.1"/>
    </source>
</evidence>
<dbReference type="Proteomes" id="UP000886833">
    <property type="component" value="Unassembled WGS sequence"/>
</dbReference>
<proteinExistence type="predicted"/>
<protein>
    <submittedName>
        <fullName evidence="1">Uncharacterized protein</fullName>
    </submittedName>
</protein>
<sequence length="120" mass="13309">MVTKEEYEEYFGQSAPSNFSRLEFISLNTIKSIITRPVPKESCPFYEDFKKAILEQINYYDLNSDLITSSSSGSYTLGSYSEGGSSEIETSKSISRLSPVAYEILLNCGLLQSQIGGCCL</sequence>
<evidence type="ECO:0000313" key="2">
    <source>
        <dbReference type="Proteomes" id="UP000886833"/>
    </source>
</evidence>
<accession>A0A9D1KB81</accession>